<dbReference type="RefSeq" id="WP_091567960.1">
    <property type="nucleotide sequence ID" value="NZ_FMZA01000007.1"/>
</dbReference>
<gene>
    <name evidence="2" type="ORF">SAMN04488112_10748</name>
</gene>
<dbReference type="AlphaFoldDB" id="A0A1G6L529"/>
<dbReference type="SUPFAM" id="SSF54593">
    <property type="entry name" value="Glyoxalase/Bleomycin resistance protein/Dihydroxybiphenyl dioxygenase"/>
    <property type="match status" value="1"/>
</dbReference>
<proteinExistence type="predicted"/>
<reference evidence="2 3" key="1">
    <citation type="submission" date="2016-10" db="EMBL/GenBank/DDBJ databases">
        <authorList>
            <person name="de Groot N.N."/>
        </authorList>
    </citation>
    <scope>NUCLEOTIDE SEQUENCE [LARGE SCALE GENOMIC DNA]</scope>
    <source>
        <strain evidence="2 3">DSM 45514</strain>
    </source>
</reference>
<dbReference type="InterPro" id="IPR037523">
    <property type="entry name" value="VOC_core"/>
</dbReference>
<dbReference type="InterPro" id="IPR029068">
    <property type="entry name" value="Glyas_Bleomycin-R_OHBP_Dase"/>
</dbReference>
<evidence type="ECO:0000313" key="2">
    <source>
        <dbReference type="EMBL" id="SDC38223.1"/>
    </source>
</evidence>
<dbReference type="OrthoDB" id="375220at2"/>
<dbReference type="PROSITE" id="PS51819">
    <property type="entry name" value="VOC"/>
    <property type="match status" value="1"/>
</dbReference>
<dbReference type="STRING" id="1236220.SAMN04488112_10748"/>
<protein>
    <submittedName>
        <fullName evidence="2">Glyoxalase-like domain-containing protein</fullName>
    </submittedName>
</protein>
<name>A0A1G6L529_9BACL</name>
<organism evidence="2 3">
    <name type="scientific">Melghirimyces thermohalophilus</name>
    <dbReference type="NCBI Taxonomy" id="1236220"/>
    <lineage>
        <taxon>Bacteria</taxon>
        <taxon>Bacillati</taxon>
        <taxon>Bacillota</taxon>
        <taxon>Bacilli</taxon>
        <taxon>Bacillales</taxon>
        <taxon>Thermoactinomycetaceae</taxon>
        <taxon>Melghirimyces</taxon>
    </lineage>
</organism>
<dbReference type="CDD" id="cd06587">
    <property type="entry name" value="VOC"/>
    <property type="match status" value="1"/>
</dbReference>
<keyword evidence="3" id="KW-1185">Reference proteome</keyword>
<dbReference type="Proteomes" id="UP000199387">
    <property type="component" value="Unassembled WGS sequence"/>
</dbReference>
<evidence type="ECO:0000259" key="1">
    <source>
        <dbReference type="PROSITE" id="PS51819"/>
    </source>
</evidence>
<dbReference type="EMBL" id="FMZA01000007">
    <property type="protein sequence ID" value="SDC38223.1"/>
    <property type="molecule type" value="Genomic_DNA"/>
</dbReference>
<dbReference type="Pfam" id="PF00903">
    <property type="entry name" value="Glyoxalase"/>
    <property type="match status" value="1"/>
</dbReference>
<accession>A0A1G6L529</accession>
<dbReference type="InterPro" id="IPR004360">
    <property type="entry name" value="Glyas_Fos-R_dOase_dom"/>
</dbReference>
<sequence length="170" mass="19525">MASFYDERKKGEMAMRLFEQHLVVSDLNRSAQFYEQVLGCTLGLDTKEVRFYWVDADRRSMLGLWQQGGSHNAFAPDTGNILRQHLAFQIPLNQLPEKVRQLKEVGVEVVDFFGQPTEEGSVHPWVPVVSVYFFDPDGHALEFLSLLPDSPRPGQPVMSWRKWRSVTEEG</sequence>
<evidence type="ECO:0000313" key="3">
    <source>
        <dbReference type="Proteomes" id="UP000199387"/>
    </source>
</evidence>
<feature type="domain" description="VOC" evidence="1">
    <location>
        <begin position="16"/>
        <end position="146"/>
    </location>
</feature>
<dbReference type="Gene3D" id="3.10.180.10">
    <property type="entry name" value="2,3-Dihydroxybiphenyl 1,2-Dioxygenase, domain 1"/>
    <property type="match status" value="1"/>
</dbReference>